<feature type="region of interest" description="Disordered" evidence="1">
    <location>
        <begin position="1"/>
        <end position="44"/>
    </location>
</feature>
<proteinExistence type="predicted"/>
<dbReference type="AlphaFoldDB" id="A0A7S1TI27"/>
<evidence type="ECO:0008006" key="3">
    <source>
        <dbReference type="Google" id="ProtNLM"/>
    </source>
</evidence>
<feature type="compositionally biased region" description="Polar residues" evidence="1">
    <location>
        <begin position="1"/>
        <end position="13"/>
    </location>
</feature>
<reference evidence="2" key="1">
    <citation type="submission" date="2021-01" db="EMBL/GenBank/DDBJ databases">
        <authorList>
            <person name="Corre E."/>
            <person name="Pelletier E."/>
            <person name="Niang G."/>
            <person name="Scheremetjew M."/>
            <person name="Finn R."/>
            <person name="Kale V."/>
            <person name="Holt S."/>
            <person name="Cochrane G."/>
            <person name="Meng A."/>
            <person name="Brown T."/>
            <person name="Cohen L."/>
        </authorList>
    </citation>
    <scope>NUCLEOTIDE SEQUENCE</scope>
    <source>
        <strain evidence="2">SAG 36.94</strain>
    </source>
</reference>
<dbReference type="EMBL" id="HBGH01016567">
    <property type="protein sequence ID" value="CAD9237066.1"/>
    <property type="molecule type" value="Transcribed_RNA"/>
</dbReference>
<protein>
    <recommendedName>
        <fullName evidence="3">C2 domain-containing protein</fullName>
    </recommendedName>
</protein>
<gene>
    <name evidence="2" type="ORF">CCAE0312_LOCUS9163</name>
</gene>
<evidence type="ECO:0000256" key="1">
    <source>
        <dbReference type="SAM" id="MobiDB-lite"/>
    </source>
</evidence>
<sequence>MMTGSLDQRNRSSGLVGFGRSKSSSVGVSGRKSTGANGSGSLRERVWMPGRRSGRYSDAVLSDVSVSVEHANRCRRHAELSIATSCLPVASTSFVYAEVELCMDEDREMIGCTEMIAGYEDPNFITSFALRTDLVSDTTKTVLISFYEVQRIRWRKPKPRLVGTSQFTMREVLQTPEQCLDLPIKSFRPGETLNGLECVGLAIVGVEEFKARPGHLDMISLRFSMGDDCLDERNSSFFFTISRELVNSPGQWNRVYRSEPCNGRVRNSDGLIGTETFHISKGSLCANDMERIVLVELYRCASNVDQQFEPPILCGCLEATLRSLGNCIKSGTSLALECPPPGNMNFGKLGLEPGSVVSSDPGHRNVLLFHVHCVRWFRSPQERVEILATRQQFVDRDRWARDTSPRSVVSKKWVGSMLRWTTEQTLDPVQ</sequence>
<organism evidence="2">
    <name type="scientific">Compsopogon caeruleus</name>
    <dbReference type="NCBI Taxonomy" id="31354"/>
    <lineage>
        <taxon>Eukaryota</taxon>
        <taxon>Rhodophyta</taxon>
        <taxon>Compsopogonophyceae</taxon>
        <taxon>Compsopogonales</taxon>
        <taxon>Compsopogonaceae</taxon>
        <taxon>Compsopogon</taxon>
    </lineage>
</organism>
<name>A0A7S1TI27_9RHOD</name>
<evidence type="ECO:0000313" key="2">
    <source>
        <dbReference type="EMBL" id="CAD9237066.1"/>
    </source>
</evidence>
<feature type="compositionally biased region" description="Low complexity" evidence="1">
    <location>
        <begin position="20"/>
        <end position="33"/>
    </location>
</feature>
<accession>A0A7S1TI27</accession>